<reference evidence="2" key="1">
    <citation type="submission" date="2019-08" db="EMBL/GenBank/DDBJ databases">
        <authorList>
            <person name="Kucharzyk K."/>
            <person name="Murdoch R.W."/>
            <person name="Higgins S."/>
            <person name="Loffler F."/>
        </authorList>
    </citation>
    <scope>NUCLEOTIDE SEQUENCE</scope>
</reference>
<sequence>MAERVPFSIRLRQAMDERGMRQVDLLEAVKPYCKKYNIQISKGQLSQYLAGRNEPGQSRIFILAQALDVSESWLIGLDVPKERSPQAATSDERAKEFITLFEKLTATQQLTIIQAMKGILADK</sequence>
<dbReference type="SUPFAM" id="SSF47413">
    <property type="entry name" value="lambda repressor-like DNA-binding domains"/>
    <property type="match status" value="1"/>
</dbReference>
<dbReference type="EMBL" id="VSSQ01028957">
    <property type="protein sequence ID" value="MPM78863.1"/>
    <property type="molecule type" value="Genomic_DNA"/>
</dbReference>
<dbReference type="InterPro" id="IPR010982">
    <property type="entry name" value="Lambda_DNA-bd_dom_sf"/>
</dbReference>
<dbReference type="GO" id="GO:0003677">
    <property type="term" value="F:DNA binding"/>
    <property type="evidence" value="ECO:0007669"/>
    <property type="project" value="InterPro"/>
</dbReference>
<dbReference type="PROSITE" id="PS50943">
    <property type="entry name" value="HTH_CROC1"/>
    <property type="match status" value="1"/>
</dbReference>
<feature type="domain" description="HTH cro/C1-type" evidence="1">
    <location>
        <begin position="38"/>
        <end position="74"/>
    </location>
</feature>
<evidence type="ECO:0000313" key="2">
    <source>
        <dbReference type="EMBL" id="MPM78863.1"/>
    </source>
</evidence>
<dbReference type="CDD" id="cd00093">
    <property type="entry name" value="HTH_XRE"/>
    <property type="match status" value="1"/>
</dbReference>
<dbReference type="SMART" id="SM00530">
    <property type="entry name" value="HTH_XRE"/>
    <property type="match status" value="1"/>
</dbReference>
<dbReference type="Pfam" id="PF01381">
    <property type="entry name" value="HTH_3"/>
    <property type="match status" value="1"/>
</dbReference>
<dbReference type="AlphaFoldDB" id="A0A645CPK5"/>
<name>A0A645CPK5_9ZZZZ</name>
<dbReference type="InterPro" id="IPR001387">
    <property type="entry name" value="Cro/C1-type_HTH"/>
</dbReference>
<evidence type="ECO:0000259" key="1">
    <source>
        <dbReference type="PROSITE" id="PS50943"/>
    </source>
</evidence>
<comment type="caution">
    <text evidence="2">The sequence shown here is derived from an EMBL/GenBank/DDBJ whole genome shotgun (WGS) entry which is preliminary data.</text>
</comment>
<gene>
    <name evidence="2" type="ORF">SDC9_125878</name>
</gene>
<proteinExistence type="predicted"/>
<dbReference type="Gene3D" id="1.10.260.40">
    <property type="entry name" value="lambda repressor-like DNA-binding domains"/>
    <property type="match status" value="1"/>
</dbReference>
<organism evidence="2">
    <name type="scientific">bioreactor metagenome</name>
    <dbReference type="NCBI Taxonomy" id="1076179"/>
    <lineage>
        <taxon>unclassified sequences</taxon>
        <taxon>metagenomes</taxon>
        <taxon>ecological metagenomes</taxon>
    </lineage>
</organism>
<protein>
    <recommendedName>
        <fullName evidence="1">HTH cro/C1-type domain-containing protein</fullName>
    </recommendedName>
</protein>
<accession>A0A645CPK5</accession>